<keyword evidence="3" id="KW-1185">Reference proteome</keyword>
<dbReference type="Proteomes" id="UP001611162">
    <property type="component" value="Unassembled WGS sequence"/>
</dbReference>
<protein>
    <submittedName>
        <fullName evidence="2">Uncharacterized protein</fullName>
    </submittedName>
</protein>
<proteinExistence type="predicted"/>
<evidence type="ECO:0000313" key="3">
    <source>
        <dbReference type="Proteomes" id="UP001611162"/>
    </source>
</evidence>
<dbReference type="EMBL" id="JBIRRB010000018">
    <property type="protein sequence ID" value="MFI0915212.1"/>
    <property type="molecule type" value="Genomic_DNA"/>
</dbReference>
<accession>A0ABW7TCE0</accession>
<sequence>MSTDRIEQPSPDDETQRSGHMAALSVAEHIVSISPIVPNDVRAHCADFAPDQPSLDVYFHHCVEGVEQLAKALAGQAVAGPFSESDPRLHVEALLSHSGVPIRAWTLLPAGDAAVVTR</sequence>
<reference evidence="2 3" key="1">
    <citation type="submission" date="2024-10" db="EMBL/GenBank/DDBJ databases">
        <title>The Natural Products Discovery Center: Release of the First 8490 Sequenced Strains for Exploring Actinobacteria Biosynthetic Diversity.</title>
        <authorList>
            <person name="Kalkreuter E."/>
            <person name="Kautsar S.A."/>
            <person name="Yang D."/>
            <person name="Bader C.D."/>
            <person name="Teijaro C.N."/>
            <person name="Fluegel L."/>
            <person name="Davis C.M."/>
            <person name="Simpson J.R."/>
            <person name="Lauterbach L."/>
            <person name="Steele A.D."/>
            <person name="Gui C."/>
            <person name="Meng S."/>
            <person name="Li G."/>
            <person name="Viehrig K."/>
            <person name="Ye F."/>
            <person name="Su P."/>
            <person name="Kiefer A.F."/>
            <person name="Nichols A."/>
            <person name="Cepeda A.J."/>
            <person name="Yan W."/>
            <person name="Fan B."/>
            <person name="Jiang Y."/>
            <person name="Adhikari A."/>
            <person name="Zheng C.-J."/>
            <person name="Schuster L."/>
            <person name="Cowan T.M."/>
            <person name="Smanski M.J."/>
            <person name="Chevrette M.G."/>
            <person name="De Carvalho L.P.S."/>
            <person name="Shen B."/>
        </authorList>
    </citation>
    <scope>NUCLEOTIDE SEQUENCE [LARGE SCALE GENOMIC DNA]</scope>
    <source>
        <strain evidence="2 3">NPDC020979</strain>
    </source>
</reference>
<feature type="region of interest" description="Disordered" evidence="1">
    <location>
        <begin position="1"/>
        <end position="20"/>
    </location>
</feature>
<name>A0ABW7TCE0_9ACTN</name>
<dbReference type="RefSeq" id="WP_397614838.1">
    <property type="nucleotide sequence ID" value="NZ_JBIRRB010000018.1"/>
</dbReference>
<comment type="caution">
    <text evidence="2">The sequence shown here is derived from an EMBL/GenBank/DDBJ whole genome shotgun (WGS) entry which is preliminary data.</text>
</comment>
<evidence type="ECO:0000256" key="1">
    <source>
        <dbReference type="SAM" id="MobiDB-lite"/>
    </source>
</evidence>
<evidence type="ECO:0000313" key="2">
    <source>
        <dbReference type="EMBL" id="MFI0915212.1"/>
    </source>
</evidence>
<gene>
    <name evidence="2" type="ORF">ACH4TF_32985</name>
</gene>
<organism evidence="2 3">
    <name type="scientific">Streptomyces abikoensis</name>
    <dbReference type="NCBI Taxonomy" id="97398"/>
    <lineage>
        <taxon>Bacteria</taxon>
        <taxon>Bacillati</taxon>
        <taxon>Actinomycetota</taxon>
        <taxon>Actinomycetes</taxon>
        <taxon>Kitasatosporales</taxon>
        <taxon>Streptomycetaceae</taxon>
        <taxon>Streptomyces</taxon>
    </lineage>
</organism>